<evidence type="ECO:0000313" key="2">
    <source>
        <dbReference type="Proteomes" id="UP000886653"/>
    </source>
</evidence>
<accession>A0A9P6NME7</accession>
<dbReference type="AlphaFoldDB" id="A0A9P6NME7"/>
<dbReference type="Proteomes" id="UP000886653">
    <property type="component" value="Unassembled WGS sequence"/>
</dbReference>
<organism evidence="1 2">
    <name type="scientific">Cronartium quercuum f. sp. fusiforme G11</name>
    <dbReference type="NCBI Taxonomy" id="708437"/>
    <lineage>
        <taxon>Eukaryota</taxon>
        <taxon>Fungi</taxon>
        <taxon>Dikarya</taxon>
        <taxon>Basidiomycota</taxon>
        <taxon>Pucciniomycotina</taxon>
        <taxon>Pucciniomycetes</taxon>
        <taxon>Pucciniales</taxon>
        <taxon>Coleosporiaceae</taxon>
        <taxon>Cronartium</taxon>
    </lineage>
</organism>
<dbReference type="OrthoDB" id="3224221at2759"/>
<name>A0A9P6NME7_9BASI</name>
<protein>
    <submittedName>
        <fullName evidence="1">Uncharacterized protein</fullName>
    </submittedName>
</protein>
<evidence type="ECO:0000313" key="1">
    <source>
        <dbReference type="EMBL" id="KAG0146809.1"/>
    </source>
</evidence>
<gene>
    <name evidence="1" type="ORF">CROQUDRAFT_670972</name>
</gene>
<sequence length="327" mass="37348">MHPQSQNKLHTHHIWKKGSLATSIKALNTSVASLLPTANDAISHSLALFTHILLNINQANKTYLSSPTPEEHQQLPVLTQSEIRHNLSVFTEYISDTSDNKELTCFKNIFISNLHKHSIGHFTFAWDLADSHQWNCAFKHFTINISHNTDPSCIAVVLHWMCGCTEDFWSGHSNPKSVLLHECAQKKSAVSPQLLKNIILVATWSLIQCETMQLWQYHKKTIQQDLDNNPQIPKLDATPCSDTKWYPDEVEFDKLGLKWRSGPYTDFILKTNHLSFEYKSLVNGAKLAMQRFDQHWLPATKNNLNAAVCCGLPLPIYFHRMEACYVT</sequence>
<dbReference type="EMBL" id="MU167256">
    <property type="protein sequence ID" value="KAG0146809.1"/>
    <property type="molecule type" value="Genomic_DNA"/>
</dbReference>
<proteinExistence type="predicted"/>
<reference evidence="1" key="1">
    <citation type="submission" date="2013-11" db="EMBL/GenBank/DDBJ databases">
        <title>Genome sequence of the fusiform rust pathogen reveals effectors for host alternation and coevolution with pine.</title>
        <authorList>
            <consortium name="DOE Joint Genome Institute"/>
            <person name="Smith K."/>
            <person name="Pendleton A."/>
            <person name="Kubisiak T."/>
            <person name="Anderson C."/>
            <person name="Salamov A."/>
            <person name="Aerts A."/>
            <person name="Riley R."/>
            <person name="Clum A."/>
            <person name="Lindquist E."/>
            <person name="Ence D."/>
            <person name="Campbell M."/>
            <person name="Kronenberg Z."/>
            <person name="Feau N."/>
            <person name="Dhillon B."/>
            <person name="Hamelin R."/>
            <person name="Burleigh J."/>
            <person name="Smith J."/>
            <person name="Yandell M."/>
            <person name="Nelson C."/>
            <person name="Grigoriev I."/>
            <person name="Davis J."/>
        </authorList>
    </citation>
    <scope>NUCLEOTIDE SEQUENCE</scope>
    <source>
        <strain evidence="1">G11</strain>
    </source>
</reference>
<keyword evidence="2" id="KW-1185">Reference proteome</keyword>
<comment type="caution">
    <text evidence="1">The sequence shown here is derived from an EMBL/GenBank/DDBJ whole genome shotgun (WGS) entry which is preliminary data.</text>
</comment>